<dbReference type="STRING" id="525909.Afer_1680"/>
<dbReference type="RefSeq" id="WP_015799075.1">
    <property type="nucleotide sequence ID" value="NC_013124.1"/>
</dbReference>
<dbReference type="HOGENOM" id="CLU_2406610_0_0_11"/>
<dbReference type="AlphaFoldDB" id="C7M0T8"/>
<dbReference type="EMBL" id="CP001631">
    <property type="protein sequence ID" value="ACU54596.1"/>
    <property type="molecule type" value="Genomic_DNA"/>
</dbReference>
<sequence length="92" mass="10093">MRRSRRRVRGSLEEAPARAVVDPYEVREGTVVAFDAHVGLGAIAVEGSVEVPFHCIVVDDGSRQVRVGQRVLVRVAPSFRGASEATWVHKLD</sequence>
<name>C7M0T8_ACIFD</name>
<dbReference type="eggNOG" id="ENOG503248B">
    <property type="taxonomic scope" value="Bacteria"/>
</dbReference>
<reference evidence="1 2" key="1">
    <citation type="journal article" date="2009" name="Stand. Genomic Sci.">
        <title>Complete genome sequence of Acidimicrobium ferrooxidans type strain (ICP).</title>
        <authorList>
            <person name="Clum A."/>
            <person name="Nolan M."/>
            <person name="Lang E."/>
            <person name="Glavina Del Rio T."/>
            <person name="Tice H."/>
            <person name="Copeland A."/>
            <person name="Cheng J.F."/>
            <person name="Lucas S."/>
            <person name="Chen F."/>
            <person name="Bruce D."/>
            <person name="Goodwin L."/>
            <person name="Pitluck S."/>
            <person name="Ivanova N."/>
            <person name="Mavrommatis K."/>
            <person name="Mikhailova N."/>
            <person name="Pati A."/>
            <person name="Chen A."/>
            <person name="Palaniappan K."/>
            <person name="Goker M."/>
            <person name="Spring S."/>
            <person name="Land M."/>
            <person name="Hauser L."/>
            <person name="Chang Y.J."/>
            <person name="Jeffries C.C."/>
            <person name="Chain P."/>
            <person name="Bristow J."/>
            <person name="Eisen J.A."/>
            <person name="Markowitz V."/>
            <person name="Hugenholtz P."/>
            <person name="Kyrpides N.C."/>
            <person name="Klenk H.P."/>
            <person name="Lapidus A."/>
        </authorList>
    </citation>
    <scope>NUCLEOTIDE SEQUENCE [LARGE SCALE GENOMIC DNA]</scope>
    <source>
        <strain evidence="2">DSM 10331 / JCM 15462 / NBRC 103882 / ICP</strain>
    </source>
</reference>
<gene>
    <name evidence="1" type="ordered locus">Afer_1680</name>
</gene>
<keyword evidence="2" id="KW-1185">Reference proteome</keyword>
<dbReference type="Proteomes" id="UP000000771">
    <property type="component" value="Chromosome"/>
</dbReference>
<dbReference type="KEGG" id="afo:Afer_1680"/>
<dbReference type="OrthoDB" id="5244906at2"/>
<dbReference type="Gene3D" id="2.40.50.140">
    <property type="entry name" value="Nucleic acid-binding proteins"/>
    <property type="match status" value="1"/>
</dbReference>
<organism evidence="1 2">
    <name type="scientific">Acidimicrobium ferrooxidans (strain DSM 10331 / JCM 15462 / NBRC 103882 / ICP)</name>
    <dbReference type="NCBI Taxonomy" id="525909"/>
    <lineage>
        <taxon>Bacteria</taxon>
        <taxon>Bacillati</taxon>
        <taxon>Actinomycetota</taxon>
        <taxon>Acidimicrobiia</taxon>
        <taxon>Acidimicrobiales</taxon>
        <taxon>Acidimicrobiaceae</taxon>
        <taxon>Acidimicrobium</taxon>
    </lineage>
</organism>
<accession>C7M0T8</accession>
<dbReference type="InterPro" id="IPR012340">
    <property type="entry name" value="NA-bd_OB-fold"/>
</dbReference>
<proteinExistence type="predicted"/>
<protein>
    <recommendedName>
        <fullName evidence="3">TRAM domain-containing protein</fullName>
    </recommendedName>
</protein>
<evidence type="ECO:0000313" key="1">
    <source>
        <dbReference type="EMBL" id="ACU54596.1"/>
    </source>
</evidence>
<evidence type="ECO:0008006" key="3">
    <source>
        <dbReference type="Google" id="ProtNLM"/>
    </source>
</evidence>
<evidence type="ECO:0000313" key="2">
    <source>
        <dbReference type="Proteomes" id="UP000000771"/>
    </source>
</evidence>